<evidence type="ECO:0000256" key="1">
    <source>
        <dbReference type="ARBA" id="ARBA00023125"/>
    </source>
</evidence>
<dbReference type="Gene3D" id="1.10.10.60">
    <property type="entry name" value="Homeodomain-like"/>
    <property type="match status" value="1"/>
</dbReference>
<dbReference type="Ensembl" id="ENSKMAT00000006227.1">
    <property type="protein sequence ID" value="ENSKMAP00000006121.1"/>
    <property type="gene ID" value="ENSKMAG00000004652.1"/>
</dbReference>
<dbReference type="PANTHER" id="PTHR24327">
    <property type="entry name" value="HOMEOBOX PROTEIN"/>
    <property type="match status" value="1"/>
</dbReference>
<dbReference type="AlphaFoldDB" id="A0A3Q2ZQZ3"/>
<evidence type="ECO:0000256" key="5">
    <source>
        <dbReference type="RuleBase" id="RU000682"/>
    </source>
</evidence>
<feature type="region of interest" description="Disordered" evidence="6">
    <location>
        <begin position="89"/>
        <end position="136"/>
    </location>
</feature>
<dbReference type="InterPro" id="IPR050460">
    <property type="entry name" value="Distal-less_Homeobox_TF"/>
</dbReference>
<keyword evidence="9" id="KW-1185">Reference proteome</keyword>
<keyword evidence="2 4" id="KW-0371">Homeobox</keyword>
<reference evidence="8" key="1">
    <citation type="submission" date="2025-08" db="UniProtKB">
        <authorList>
            <consortium name="Ensembl"/>
        </authorList>
    </citation>
    <scope>IDENTIFICATION</scope>
</reference>
<feature type="DNA-binding region" description="Homeobox" evidence="4">
    <location>
        <begin position="197"/>
        <end position="256"/>
    </location>
</feature>
<dbReference type="PROSITE" id="PS50071">
    <property type="entry name" value="HOMEOBOX_2"/>
    <property type="match status" value="1"/>
</dbReference>
<feature type="region of interest" description="Disordered" evidence="6">
    <location>
        <begin position="363"/>
        <end position="382"/>
    </location>
</feature>
<reference evidence="8" key="2">
    <citation type="submission" date="2025-09" db="UniProtKB">
        <authorList>
            <consortium name="Ensembl"/>
        </authorList>
    </citation>
    <scope>IDENTIFICATION</scope>
</reference>
<dbReference type="InterPro" id="IPR009057">
    <property type="entry name" value="Homeodomain-like_sf"/>
</dbReference>
<dbReference type="SUPFAM" id="SSF46689">
    <property type="entry name" value="Homeodomain-like"/>
    <property type="match status" value="1"/>
</dbReference>
<dbReference type="InterPro" id="IPR001356">
    <property type="entry name" value="HD"/>
</dbReference>
<dbReference type="CDD" id="cd00086">
    <property type="entry name" value="homeodomain"/>
    <property type="match status" value="1"/>
</dbReference>
<name>A0A3Q2ZQZ3_KRYMA</name>
<feature type="domain" description="Homeobox" evidence="7">
    <location>
        <begin position="195"/>
        <end position="255"/>
    </location>
</feature>
<keyword evidence="3 4" id="KW-0539">Nucleus</keyword>
<evidence type="ECO:0000256" key="6">
    <source>
        <dbReference type="SAM" id="MobiDB-lite"/>
    </source>
</evidence>
<dbReference type="Pfam" id="PF00046">
    <property type="entry name" value="Homeodomain"/>
    <property type="match status" value="1"/>
</dbReference>
<evidence type="ECO:0000313" key="9">
    <source>
        <dbReference type="Proteomes" id="UP000264800"/>
    </source>
</evidence>
<feature type="compositionally biased region" description="Polar residues" evidence="6">
    <location>
        <begin position="367"/>
        <end position="382"/>
    </location>
</feature>
<dbReference type="GeneTree" id="ENSGT00520000059940"/>
<dbReference type="PANTHER" id="PTHR24327:SF88">
    <property type="entry name" value="NANOG"/>
    <property type="match status" value="1"/>
</dbReference>
<organism evidence="8 9">
    <name type="scientific">Kryptolebias marmoratus</name>
    <name type="common">Mangrove killifish</name>
    <name type="synonym">Rivulus marmoratus</name>
    <dbReference type="NCBI Taxonomy" id="37003"/>
    <lineage>
        <taxon>Eukaryota</taxon>
        <taxon>Metazoa</taxon>
        <taxon>Chordata</taxon>
        <taxon>Craniata</taxon>
        <taxon>Vertebrata</taxon>
        <taxon>Euteleostomi</taxon>
        <taxon>Actinopterygii</taxon>
        <taxon>Neopterygii</taxon>
        <taxon>Teleostei</taxon>
        <taxon>Neoteleostei</taxon>
        <taxon>Acanthomorphata</taxon>
        <taxon>Ovalentaria</taxon>
        <taxon>Atherinomorphae</taxon>
        <taxon>Cyprinodontiformes</taxon>
        <taxon>Rivulidae</taxon>
        <taxon>Kryptolebias</taxon>
    </lineage>
</organism>
<keyword evidence="1 4" id="KW-0238">DNA-binding</keyword>
<dbReference type="OMA" id="YGLMYPQ"/>
<dbReference type="PROSITE" id="PS00027">
    <property type="entry name" value="HOMEOBOX_1"/>
    <property type="match status" value="1"/>
</dbReference>
<proteinExistence type="predicted"/>
<sequence length="382" mass="41763">MADWKTQVTYNFNPSYHAYAFVYQPEQNPGNPTGLGENRVADLSGFGSGATQTFYAAATPARIGESYSEQLYQDSDLVHVGETQSSHLLLAEPQEGAGNEVRRTRRGSSSDMEAHTSPDSWSSVNSHEGTTLPQADPSIWAERDGDLNKLVGSPTGIGDVSSSVVEDPQASASFPSTLNVQLSASKTVTPAAESCTKASGRTTFSECQMEVLSKRFSAQKYLTPAEMKNLAKQTGLTYKQVKTWFQNRRMKLRKYQRDTRWASERYAFYNNVFANMATPVSIINQGHPQLREHYSQHSMEAALKNTPQNLAYYLGAGSAGFPHWSSNSPQAAGWPVAPGANHFDYMFNSNNFAPGPSLDCKDGDPVGSQNSVNAVMVPNTNQ</sequence>
<dbReference type="Proteomes" id="UP000264800">
    <property type="component" value="Unplaced"/>
</dbReference>
<evidence type="ECO:0000256" key="3">
    <source>
        <dbReference type="ARBA" id="ARBA00023242"/>
    </source>
</evidence>
<dbReference type="InterPro" id="IPR017970">
    <property type="entry name" value="Homeobox_CS"/>
</dbReference>
<protein>
    <submittedName>
        <fullName evidence="8">Homeobox protein ceh-22-like</fullName>
    </submittedName>
</protein>
<dbReference type="STRING" id="37003.ENSKMAP00000006121"/>
<dbReference type="GO" id="GO:0000981">
    <property type="term" value="F:DNA-binding transcription factor activity, RNA polymerase II-specific"/>
    <property type="evidence" value="ECO:0007669"/>
    <property type="project" value="InterPro"/>
</dbReference>
<evidence type="ECO:0000313" key="8">
    <source>
        <dbReference type="Ensembl" id="ENSKMAP00000006121.1"/>
    </source>
</evidence>
<accession>A0A3Q2ZQZ3</accession>
<dbReference type="GO" id="GO:0000978">
    <property type="term" value="F:RNA polymerase II cis-regulatory region sequence-specific DNA binding"/>
    <property type="evidence" value="ECO:0007669"/>
    <property type="project" value="TreeGrafter"/>
</dbReference>
<evidence type="ECO:0000256" key="4">
    <source>
        <dbReference type="PROSITE-ProRule" id="PRU00108"/>
    </source>
</evidence>
<dbReference type="GO" id="GO:0005634">
    <property type="term" value="C:nucleus"/>
    <property type="evidence" value="ECO:0007669"/>
    <property type="project" value="UniProtKB-SubCell"/>
</dbReference>
<evidence type="ECO:0000259" key="7">
    <source>
        <dbReference type="PROSITE" id="PS50071"/>
    </source>
</evidence>
<feature type="compositionally biased region" description="Polar residues" evidence="6">
    <location>
        <begin position="107"/>
        <end position="133"/>
    </location>
</feature>
<comment type="subcellular location">
    <subcellularLocation>
        <location evidence="4 5">Nucleus</location>
    </subcellularLocation>
</comment>
<evidence type="ECO:0000256" key="2">
    <source>
        <dbReference type="ARBA" id="ARBA00023155"/>
    </source>
</evidence>
<dbReference type="SMART" id="SM00389">
    <property type="entry name" value="HOX"/>
    <property type="match status" value="1"/>
</dbReference>